<organism evidence="2">
    <name type="scientific">Noctiluca scintillans</name>
    <name type="common">Sea sparkle</name>
    <name type="synonym">Red tide dinoflagellate</name>
    <dbReference type="NCBI Taxonomy" id="2966"/>
    <lineage>
        <taxon>Eukaryota</taxon>
        <taxon>Sar</taxon>
        <taxon>Alveolata</taxon>
        <taxon>Dinophyceae</taxon>
        <taxon>Noctilucales</taxon>
        <taxon>Noctilucaceae</taxon>
        <taxon>Noctiluca</taxon>
    </lineage>
</organism>
<evidence type="ECO:0000313" key="2">
    <source>
        <dbReference type="EMBL" id="CAD8827790.1"/>
    </source>
</evidence>
<feature type="chain" id="PRO_5030566750" evidence="1">
    <location>
        <begin position="20"/>
        <end position="124"/>
    </location>
</feature>
<dbReference type="AlphaFoldDB" id="A0A7S1EW60"/>
<reference evidence="2" key="1">
    <citation type="submission" date="2021-01" db="EMBL/GenBank/DDBJ databases">
        <authorList>
            <person name="Corre E."/>
            <person name="Pelletier E."/>
            <person name="Niang G."/>
            <person name="Scheremetjew M."/>
            <person name="Finn R."/>
            <person name="Kale V."/>
            <person name="Holt S."/>
            <person name="Cochrane G."/>
            <person name="Meng A."/>
            <person name="Brown T."/>
            <person name="Cohen L."/>
        </authorList>
    </citation>
    <scope>NUCLEOTIDE SEQUENCE</scope>
</reference>
<evidence type="ECO:0000256" key="1">
    <source>
        <dbReference type="SAM" id="SignalP"/>
    </source>
</evidence>
<accession>A0A7S1EW60</accession>
<keyword evidence="1" id="KW-0732">Signal</keyword>
<name>A0A7S1EW60_NOCSC</name>
<proteinExistence type="predicted"/>
<gene>
    <name evidence="2" type="ORF">NSCI0253_LOCUS2136</name>
</gene>
<feature type="signal peptide" evidence="1">
    <location>
        <begin position="1"/>
        <end position="19"/>
    </location>
</feature>
<sequence>MSGCLDSLLLSGCLHPTVLLKLPTSPQPCAEPTLGDPDENIAITVEQEFQGDTNAARVQWEMRRRATVHQKSENRTCRKDLRQASQSLLDMLASQTHAAVHLSLLQFVGVDLPRTMWDLTELRA</sequence>
<protein>
    <submittedName>
        <fullName evidence="2">Uncharacterized protein</fullName>
    </submittedName>
</protein>
<dbReference type="EMBL" id="HBFQ01003099">
    <property type="protein sequence ID" value="CAD8827790.1"/>
    <property type="molecule type" value="Transcribed_RNA"/>
</dbReference>